<gene>
    <name evidence="2" type="ORF">FDG2_4537</name>
</gene>
<sequence length="222" mass="23073">MWGWITWGRCGTGRDPEPPPDAGPPPDGSPPSETGPPSVVPGGTTPGDARSGGLTVGVGRTTPAVTGAADSRAEGTGVTAVRTDVRLPASVVCPPPTACRYRETTISTAPTAPAPAPSHGFARSRNHQPDARRRLLTRTPTCAGARPATRSPGRARLPTDRDTKPRSPRPEATRPEGRCPTPSMTGPDPFGLYLTQWTGDFSPGPGASVKQRRPISKSTGHP</sequence>
<feature type="compositionally biased region" description="Low complexity" evidence="1">
    <location>
        <begin position="30"/>
        <end position="47"/>
    </location>
</feature>
<accession>A0A1C3P6H4</accession>
<organism evidence="2 3">
    <name type="scientific">Candidatus Protofrankia californiensis</name>
    <dbReference type="NCBI Taxonomy" id="1839754"/>
    <lineage>
        <taxon>Bacteria</taxon>
        <taxon>Bacillati</taxon>
        <taxon>Actinomycetota</taxon>
        <taxon>Actinomycetes</taxon>
        <taxon>Frankiales</taxon>
        <taxon>Frankiaceae</taxon>
        <taxon>Protofrankia</taxon>
    </lineage>
</organism>
<evidence type="ECO:0000313" key="3">
    <source>
        <dbReference type="Proteomes" id="UP000199013"/>
    </source>
</evidence>
<dbReference type="EMBL" id="FLUV01001895">
    <property type="protein sequence ID" value="SBW25399.1"/>
    <property type="molecule type" value="Genomic_DNA"/>
</dbReference>
<feature type="compositionally biased region" description="Pro residues" evidence="1">
    <location>
        <begin position="19"/>
        <end position="29"/>
    </location>
</feature>
<feature type="region of interest" description="Disordered" evidence="1">
    <location>
        <begin position="104"/>
        <end position="222"/>
    </location>
</feature>
<keyword evidence="3" id="KW-1185">Reference proteome</keyword>
<reference evidence="3" key="1">
    <citation type="submission" date="2016-02" db="EMBL/GenBank/DDBJ databases">
        <authorList>
            <person name="Wibberg D."/>
        </authorList>
    </citation>
    <scope>NUCLEOTIDE SEQUENCE [LARGE SCALE GENOMIC DNA]</scope>
</reference>
<name>A0A1C3P6H4_9ACTN</name>
<protein>
    <submittedName>
        <fullName evidence="2">Uncharacterized protein</fullName>
    </submittedName>
</protein>
<evidence type="ECO:0000256" key="1">
    <source>
        <dbReference type="SAM" id="MobiDB-lite"/>
    </source>
</evidence>
<proteinExistence type="predicted"/>
<feature type="compositionally biased region" description="Basic and acidic residues" evidence="1">
    <location>
        <begin position="157"/>
        <end position="177"/>
    </location>
</feature>
<feature type="region of interest" description="Disordered" evidence="1">
    <location>
        <begin position="1"/>
        <end position="85"/>
    </location>
</feature>
<evidence type="ECO:0000313" key="2">
    <source>
        <dbReference type="EMBL" id="SBW25399.1"/>
    </source>
</evidence>
<dbReference type="Proteomes" id="UP000199013">
    <property type="component" value="Unassembled WGS sequence"/>
</dbReference>
<dbReference type="AlphaFoldDB" id="A0A1C3P6H4"/>